<sequence length="45" mass="5328">MKLLLLIASAMTSVLITIHILDERYKRKRIAEIEEKLKGRYKNDI</sequence>
<organism evidence="1 2">
    <name type="scientific">Pseudolactococcus piscium MKFS47</name>
    <dbReference type="NCBI Taxonomy" id="297352"/>
    <lineage>
        <taxon>Bacteria</taxon>
        <taxon>Bacillati</taxon>
        <taxon>Bacillota</taxon>
        <taxon>Bacilli</taxon>
        <taxon>Lactobacillales</taxon>
        <taxon>Streptococcaceae</taxon>
        <taxon>Pseudolactococcus</taxon>
    </lineage>
</organism>
<evidence type="ECO:0000313" key="2">
    <source>
        <dbReference type="Proteomes" id="UP000033166"/>
    </source>
</evidence>
<dbReference type="Proteomes" id="UP000033166">
    <property type="component" value="Chromosome I"/>
</dbReference>
<name>A0A0D6DZF6_9LACT</name>
<reference evidence="2" key="1">
    <citation type="submission" date="2015-01" db="EMBL/GenBank/DDBJ databases">
        <authorList>
            <person name="Andreevskaya M."/>
        </authorList>
    </citation>
    <scope>NUCLEOTIDE SEQUENCE [LARGE SCALE GENOMIC DNA]</scope>
    <source>
        <strain evidence="2">MKFS47</strain>
    </source>
</reference>
<protein>
    <submittedName>
        <fullName evidence="1">Uncharacterized protein</fullName>
    </submittedName>
</protein>
<dbReference type="RefSeq" id="WP_157761142.1">
    <property type="nucleotide sequence ID" value="NZ_LN774769.1"/>
</dbReference>
<evidence type="ECO:0000313" key="1">
    <source>
        <dbReference type="EMBL" id="CEN29156.1"/>
    </source>
</evidence>
<dbReference type="KEGG" id="lpk:LACPI_1956"/>
<proteinExistence type="predicted"/>
<gene>
    <name evidence="1" type="ORF">LACPI_1956</name>
</gene>
<dbReference type="HOGENOM" id="CLU_3217937_0_0_9"/>
<dbReference type="AlphaFoldDB" id="A0A0D6DZF6"/>
<accession>A0A0D6DZF6</accession>
<dbReference type="EMBL" id="LN774769">
    <property type="protein sequence ID" value="CEN29156.1"/>
    <property type="molecule type" value="Genomic_DNA"/>
</dbReference>